<name>D6RK47_COPC7</name>
<keyword evidence="4" id="KW-1185">Reference proteome</keyword>
<accession>D6RK47</accession>
<evidence type="ECO:0000313" key="3">
    <source>
        <dbReference type="EMBL" id="EFI28683.1"/>
    </source>
</evidence>
<reference evidence="3 4" key="1">
    <citation type="journal article" date="2010" name="Proc. Natl. Acad. Sci. U.S.A.">
        <title>Insights into evolution of multicellular fungi from the assembled chromosomes of the mushroom Coprinopsis cinerea (Coprinus cinereus).</title>
        <authorList>
            <person name="Stajich J.E."/>
            <person name="Wilke S.K."/>
            <person name="Ahren D."/>
            <person name="Au C.H."/>
            <person name="Birren B.W."/>
            <person name="Borodovsky M."/>
            <person name="Burns C."/>
            <person name="Canback B."/>
            <person name="Casselton L.A."/>
            <person name="Cheng C.K."/>
            <person name="Deng J."/>
            <person name="Dietrich F.S."/>
            <person name="Fargo D.C."/>
            <person name="Farman M.L."/>
            <person name="Gathman A.C."/>
            <person name="Goldberg J."/>
            <person name="Guigo R."/>
            <person name="Hoegger P.J."/>
            <person name="Hooker J.B."/>
            <person name="Huggins A."/>
            <person name="James T.Y."/>
            <person name="Kamada T."/>
            <person name="Kilaru S."/>
            <person name="Kodira C."/>
            <person name="Kues U."/>
            <person name="Kupfer D."/>
            <person name="Kwan H.S."/>
            <person name="Lomsadze A."/>
            <person name="Li W."/>
            <person name="Lilly W.W."/>
            <person name="Ma L.J."/>
            <person name="Mackey A.J."/>
            <person name="Manning G."/>
            <person name="Martin F."/>
            <person name="Muraguchi H."/>
            <person name="Natvig D.O."/>
            <person name="Palmerini H."/>
            <person name="Ramesh M.A."/>
            <person name="Rehmeyer C.J."/>
            <person name="Roe B.A."/>
            <person name="Shenoy N."/>
            <person name="Stanke M."/>
            <person name="Ter-Hovhannisyan V."/>
            <person name="Tunlid A."/>
            <person name="Velagapudi R."/>
            <person name="Vision T.J."/>
            <person name="Zeng Q."/>
            <person name="Zolan M.E."/>
            <person name="Pukkila P.J."/>
        </authorList>
    </citation>
    <scope>NUCLEOTIDE SEQUENCE [LARGE SCALE GENOMIC DNA]</scope>
    <source>
        <strain evidence="4">Okayama-7 / 130 / ATCC MYA-4618 / FGSC 9003</strain>
    </source>
</reference>
<feature type="compositionally biased region" description="Basic and acidic residues" evidence="1">
    <location>
        <begin position="420"/>
        <end position="440"/>
    </location>
</feature>
<feature type="compositionally biased region" description="Low complexity" evidence="1">
    <location>
        <begin position="190"/>
        <end position="270"/>
    </location>
</feature>
<feature type="compositionally biased region" description="Polar residues" evidence="1">
    <location>
        <begin position="149"/>
        <end position="159"/>
    </location>
</feature>
<sequence length="571" mass="60497">MAMNDEEITDEVLVKELERIRAIRAMSTDSSSNRTSSACLDAVSTAEVPDTQDLDDVWDLDDEEPELDLELDLNTSNGQRSRFFNDAGPAMCDSPMSESCGEGWGPPSSTHSPALQPLPHPSNRPSSPTTSPPSPVPSRPSLPRPLSDIQPSTSSMSRSTFKRLSKTRTTGGDESTSRKPVSSWKGGFESSPSQPAKPSPTSSSSDSSSSSSSTSSTSSSSSSSSATSPASSISGCASSPTTSTFTSTTTTPSVSKSTTPATASPPTSFPGCPGKGKAASAPSSRSHSFAGSVNLAQLSSMHGIPMALVERSSSMHSSRKPAVRDLAILPTQRVMRYVLLFRDLLASTASNSQYRIIVESAAQAADRIARKCDRAQNNAAFIVSPSPSHSNKDPLSASKSTKFQKTKATDGLKPSVSARLRKEGEKEKEKEPKVKEKDKLQTVARKLTKPRERAVSHSRRQSEALTSAADPSNAQSEDREDQEEDDTTPRRRSCSYSTTSELGYQLPRSSSSQRLSVLGLSVATIGHLLGRSQTPEPNTRSAHPPSAFTAKSMGGKMSSPPTVATFAQGAS</sequence>
<feature type="compositionally biased region" description="Polar residues" evidence="1">
    <location>
        <begin position="531"/>
        <end position="541"/>
    </location>
</feature>
<dbReference type="GeneID" id="6017114"/>
<dbReference type="STRING" id="240176.D6RK47"/>
<feature type="compositionally biased region" description="Polar residues" evidence="1">
    <location>
        <begin position="463"/>
        <end position="475"/>
    </location>
</feature>
<feature type="compositionally biased region" description="Low complexity" evidence="1">
    <location>
        <begin position="505"/>
        <end position="514"/>
    </location>
</feature>
<dbReference type="eggNOG" id="ENOG502QYME">
    <property type="taxonomic scope" value="Eukaryota"/>
</dbReference>
<organism evidence="3 4">
    <name type="scientific">Coprinopsis cinerea (strain Okayama-7 / 130 / ATCC MYA-4618 / FGSC 9003)</name>
    <name type="common">Inky cap fungus</name>
    <name type="synonym">Hormographiella aspergillata</name>
    <dbReference type="NCBI Taxonomy" id="240176"/>
    <lineage>
        <taxon>Eukaryota</taxon>
        <taxon>Fungi</taxon>
        <taxon>Dikarya</taxon>
        <taxon>Basidiomycota</taxon>
        <taxon>Agaricomycotina</taxon>
        <taxon>Agaricomycetes</taxon>
        <taxon>Agaricomycetidae</taxon>
        <taxon>Agaricales</taxon>
        <taxon>Agaricineae</taxon>
        <taxon>Psathyrellaceae</taxon>
        <taxon>Coprinopsis</taxon>
    </lineage>
</organism>
<dbReference type="KEGG" id="cci:CC1G_13709"/>
<feature type="compositionally biased region" description="Low complexity" evidence="1">
    <location>
        <begin position="27"/>
        <end position="37"/>
    </location>
</feature>
<dbReference type="EMBL" id="AACS02000001">
    <property type="protein sequence ID" value="EFI28683.1"/>
    <property type="molecule type" value="Genomic_DNA"/>
</dbReference>
<dbReference type="InterPro" id="IPR000219">
    <property type="entry name" value="DH_dom"/>
</dbReference>
<dbReference type="GO" id="GO:0005085">
    <property type="term" value="F:guanyl-nucleotide exchange factor activity"/>
    <property type="evidence" value="ECO:0007669"/>
    <property type="project" value="InterPro"/>
</dbReference>
<dbReference type="OrthoDB" id="660555at2759"/>
<feature type="compositionally biased region" description="Polar residues" evidence="1">
    <location>
        <begin position="380"/>
        <end position="389"/>
    </location>
</feature>
<evidence type="ECO:0000313" key="4">
    <source>
        <dbReference type="Proteomes" id="UP000001861"/>
    </source>
</evidence>
<feature type="region of interest" description="Disordered" evidence="1">
    <location>
        <begin position="529"/>
        <end position="571"/>
    </location>
</feature>
<evidence type="ECO:0000256" key="1">
    <source>
        <dbReference type="SAM" id="MobiDB-lite"/>
    </source>
</evidence>
<dbReference type="Proteomes" id="UP000001861">
    <property type="component" value="Unassembled WGS sequence"/>
</dbReference>
<feature type="region of interest" description="Disordered" evidence="1">
    <location>
        <begin position="25"/>
        <end position="55"/>
    </location>
</feature>
<dbReference type="AlphaFoldDB" id="D6RK47"/>
<evidence type="ECO:0000259" key="2">
    <source>
        <dbReference type="PROSITE" id="PS50010"/>
    </source>
</evidence>
<feature type="compositionally biased region" description="Pro residues" evidence="1">
    <location>
        <begin position="130"/>
        <end position="143"/>
    </location>
</feature>
<gene>
    <name evidence="3" type="ORF">CC1G_13709</name>
</gene>
<dbReference type="Gene3D" id="1.20.900.10">
    <property type="entry name" value="Dbl homology (DH) domain"/>
    <property type="match status" value="1"/>
</dbReference>
<comment type="caution">
    <text evidence="3">The sequence shown here is derived from an EMBL/GenBank/DDBJ whole genome shotgun (WGS) entry which is preliminary data.</text>
</comment>
<feature type="region of interest" description="Disordered" evidence="1">
    <location>
        <begin position="380"/>
        <end position="514"/>
    </location>
</feature>
<dbReference type="PROSITE" id="PS50010">
    <property type="entry name" value="DH_2"/>
    <property type="match status" value="1"/>
</dbReference>
<protein>
    <recommendedName>
        <fullName evidence="2">DH domain-containing protein</fullName>
    </recommendedName>
</protein>
<dbReference type="InterPro" id="IPR035899">
    <property type="entry name" value="DBL_dom_sf"/>
</dbReference>
<dbReference type="VEuPathDB" id="FungiDB:CC1G_13709"/>
<feature type="compositionally biased region" description="Polar residues" evidence="1">
    <location>
        <begin position="167"/>
        <end position="180"/>
    </location>
</feature>
<feature type="region of interest" description="Disordered" evidence="1">
    <location>
        <begin position="70"/>
        <end position="287"/>
    </location>
</feature>
<dbReference type="SUPFAM" id="SSF48065">
    <property type="entry name" value="DBL homology domain (DH-domain)"/>
    <property type="match status" value="1"/>
</dbReference>
<proteinExistence type="predicted"/>
<feature type="domain" description="DH" evidence="2">
    <location>
        <begin position="323"/>
        <end position="375"/>
    </location>
</feature>
<dbReference type="OMA" id="KCNCTTN"/>
<dbReference type="HOGENOM" id="CLU_477342_0_0_1"/>
<dbReference type="RefSeq" id="XP_002912177.1">
    <property type="nucleotide sequence ID" value="XM_002912131.1"/>
</dbReference>
<dbReference type="InParanoid" id="D6RK47"/>